<keyword evidence="9 11" id="KW-0472">Membrane</keyword>
<evidence type="ECO:0000256" key="7">
    <source>
        <dbReference type="ARBA" id="ARBA00022989"/>
    </source>
</evidence>
<comment type="subcellular location">
    <subcellularLocation>
        <location evidence="2">Golgi apparatus membrane</location>
        <topology evidence="2">Multi-pass membrane protein</topology>
    </subcellularLocation>
</comment>
<evidence type="ECO:0000256" key="5">
    <source>
        <dbReference type="ARBA" id="ARBA00020673"/>
    </source>
</evidence>
<comment type="caution">
    <text evidence="13">The sequence shown here is derived from an EMBL/GenBank/DDBJ whole genome shotgun (WGS) entry which is preliminary data.</text>
</comment>
<evidence type="ECO:0000256" key="6">
    <source>
        <dbReference type="ARBA" id="ARBA00022692"/>
    </source>
</evidence>
<feature type="transmembrane region" description="Helical" evidence="11">
    <location>
        <begin position="287"/>
        <end position="309"/>
    </location>
</feature>
<evidence type="ECO:0000256" key="2">
    <source>
        <dbReference type="ARBA" id="ARBA00004653"/>
    </source>
</evidence>
<feature type="transmembrane region" description="Helical" evidence="11">
    <location>
        <begin position="145"/>
        <end position="167"/>
    </location>
</feature>
<evidence type="ECO:0000256" key="3">
    <source>
        <dbReference type="ARBA" id="ARBA00008640"/>
    </source>
</evidence>
<accession>A0A0M8MN89</accession>
<evidence type="ECO:0000256" key="10">
    <source>
        <dbReference type="SAM" id="MobiDB-lite"/>
    </source>
</evidence>
<dbReference type="GO" id="GO:0016192">
    <property type="term" value="P:vesicle-mediated transport"/>
    <property type="evidence" value="ECO:0007669"/>
    <property type="project" value="TreeGrafter"/>
</dbReference>
<dbReference type="OrthoDB" id="166803at2759"/>
<evidence type="ECO:0000256" key="1">
    <source>
        <dbReference type="ARBA" id="ARBA00002978"/>
    </source>
</evidence>
<evidence type="ECO:0000259" key="12">
    <source>
        <dbReference type="Pfam" id="PF09335"/>
    </source>
</evidence>
<feature type="region of interest" description="Disordered" evidence="10">
    <location>
        <begin position="66"/>
        <end position="110"/>
    </location>
</feature>
<gene>
    <name evidence="13" type="ORF">Malapachy_0212</name>
</gene>
<dbReference type="GO" id="GO:0000022">
    <property type="term" value="P:mitotic spindle elongation"/>
    <property type="evidence" value="ECO:0007669"/>
    <property type="project" value="TreeGrafter"/>
</dbReference>
<evidence type="ECO:0000313" key="14">
    <source>
        <dbReference type="Proteomes" id="UP000037751"/>
    </source>
</evidence>
<dbReference type="PANTHER" id="PTHR47549:SF3">
    <property type="entry name" value="GOLGI APPARATUS MEMBRANE PROTEIN TVP38"/>
    <property type="match status" value="1"/>
</dbReference>
<dbReference type="EMBL" id="LGAV01000006">
    <property type="protein sequence ID" value="KOS13517.1"/>
    <property type="molecule type" value="Genomic_DNA"/>
</dbReference>
<feature type="transmembrane region" description="Helical" evidence="11">
    <location>
        <begin position="436"/>
        <end position="454"/>
    </location>
</feature>
<comment type="similarity">
    <text evidence="3">Belongs to the TVP38/TMEM64 family.</text>
</comment>
<comment type="function">
    <text evidence="1">Golgi membrane protein involved in vesicular trafficking and spindle migration.</text>
</comment>
<feature type="transmembrane region" description="Helical" evidence="11">
    <location>
        <begin position="249"/>
        <end position="267"/>
    </location>
</feature>
<feature type="transmembrane region" description="Helical" evidence="11">
    <location>
        <begin position="212"/>
        <end position="237"/>
    </location>
</feature>
<sequence length="574" mass="64457">MSPTSRPWSPAIHSRTFGRAAAYAAQSLVDVVTRSLSPVGAQGYASMLFDAPTTMSPCQMATEWGTAETDTDPRFSPSPLSAGSTPYSQRPQSRPVRLEPTVSERSESSEHAIPMESIVVPQARRGAVFLNARRRRRRRQRSQRSFLQAWSMQVILMQLRSFLQLLLHPKELYKHVHQCVASQWKCWDESFRDPTTHARCWWPDWLRAYTPLMIWVCVSLTSTFLVMLFHTPLFHLLNTLSLALRNMGWMGRVLFGLLIFMTTFPPMPLYSTMIVLAGYTFGVWQGFLVSYIAALSGAVAVFILSRTWLRGWMARMLTHAGSLKRIVHAIELEPRLLFLIRLAPYPYNLLNTLLASSHVLTLRTYMTCTALALPKLLVHTSIGSSLESFATYHASPKGDTSSSLPTNDGTSSSPGVLVSHPQRTSHSQRTETIRQVASVVGILLCMGVFVYLYFVTQCAVDKFDDGLDFDSVEYDTVSETDMETDDTVEAEGKDSIMTDDVVHVPLMAYARRADSQPPHRRTMTPMEERMVQGPSWVESYDLGLTSKGIKSEPTWSSQSIAALEQAAEADSRHR</sequence>
<evidence type="ECO:0000256" key="4">
    <source>
        <dbReference type="ARBA" id="ARBA00013533"/>
    </source>
</evidence>
<reference evidence="13 14" key="1">
    <citation type="submission" date="2015-07" db="EMBL/GenBank/DDBJ databases">
        <title>Draft Genome Sequence of Malassezia furfur CBS1878 and Malassezia pachydermatis CBS1879.</title>
        <authorList>
            <person name="Triana S."/>
            <person name="Ohm R."/>
            <person name="Gonzalez A."/>
            <person name="DeCock H."/>
            <person name="Restrepo S."/>
            <person name="Celis A."/>
        </authorList>
    </citation>
    <scope>NUCLEOTIDE SEQUENCE [LARGE SCALE GENOMIC DNA]</scope>
    <source>
        <strain evidence="13 14">CBS 1879</strain>
    </source>
</reference>
<feature type="region of interest" description="Disordered" evidence="10">
    <location>
        <begin position="397"/>
        <end position="431"/>
    </location>
</feature>
<protein>
    <recommendedName>
        <fullName evidence="4">Golgi apparatus membrane protein TVP38</fullName>
    </recommendedName>
    <alternativeName>
        <fullName evidence="5">Golgi apparatus membrane protein tvp38</fullName>
    </alternativeName>
</protein>
<dbReference type="PANTHER" id="PTHR47549">
    <property type="entry name" value="GOLGI APPARATUS MEMBRANE PROTEIN TVP38-RELATED"/>
    <property type="match status" value="1"/>
</dbReference>
<evidence type="ECO:0000256" key="9">
    <source>
        <dbReference type="ARBA" id="ARBA00023136"/>
    </source>
</evidence>
<name>A0A0M8MN89_9BASI</name>
<evidence type="ECO:0000256" key="8">
    <source>
        <dbReference type="ARBA" id="ARBA00023034"/>
    </source>
</evidence>
<feature type="domain" description="VTT" evidence="12">
    <location>
        <begin position="270"/>
        <end position="384"/>
    </location>
</feature>
<proteinExistence type="inferred from homology"/>
<dbReference type="InterPro" id="IPR051076">
    <property type="entry name" value="Golgi_membrane_TVP38/TMEM64"/>
</dbReference>
<evidence type="ECO:0000256" key="11">
    <source>
        <dbReference type="SAM" id="Phobius"/>
    </source>
</evidence>
<keyword evidence="14" id="KW-1185">Reference proteome</keyword>
<dbReference type="RefSeq" id="XP_017991149.1">
    <property type="nucleotide sequence ID" value="XM_018134743.1"/>
</dbReference>
<keyword evidence="8" id="KW-0333">Golgi apparatus</keyword>
<organism evidence="13 14">
    <name type="scientific">Malassezia pachydermatis</name>
    <dbReference type="NCBI Taxonomy" id="77020"/>
    <lineage>
        <taxon>Eukaryota</taxon>
        <taxon>Fungi</taxon>
        <taxon>Dikarya</taxon>
        <taxon>Basidiomycota</taxon>
        <taxon>Ustilaginomycotina</taxon>
        <taxon>Malasseziomycetes</taxon>
        <taxon>Malasseziales</taxon>
        <taxon>Malasseziaceae</taxon>
        <taxon>Malassezia</taxon>
    </lineage>
</organism>
<dbReference type="Proteomes" id="UP000037751">
    <property type="component" value="Unassembled WGS sequence"/>
</dbReference>
<dbReference type="STRING" id="77020.A0A0M8MN89"/>
<dbReference type="GeneID" id="28726618"/>
<dbReference type="GO" id="GO:0000139">
    <property type="term" value="C:Golgi membrane"/>
    <property type="evidence" value="ECO:0007669"/>
    <property type="project" value="UniProtKB-SubCell"/>
</dbReference>
<dbReference type="Pfam" id="PF09335">
    <property type="entry name" value="VTT_dom"/>
    <property type="match status" value="1"/>
</dbReference>
<evidence type="ECO:0000313" key="13">
    <source>
        <dbReference type="EMBL" id="KOS13517.1"/>
    </source>
</evidence>
<dbReference type="AlphaFoldDB" id="A0A0M8MN89"/>
<dbReference type="VEuPathDB" id="FungiDB:Malapachy_0212"/>
<feature type="compositionally biased region" description="Polar residues" evidence="10">
    <location>
        <begin position="398"/>
        <end position="414"/>
    </location>
</feature>
<keyword evidence="6 11" id="KW-0812">Transmembrane</keyword>
<keyword evidence="7 11" id="KW-1133">Transmembrane helix</keyword>
<feature type="compositionally biased region" description="Polar residues" evidence="10">
    <location>
        <begin position="78"/>
        <end position="92"/>
    </location>
</feature>
<dbReference type="InterPro" id="IPR032816">
    <property type="entry name" value="VTT_dom"/>
</dbReference>